<evidence type="ECO:0000256" key="1">
    <source>
        <dbReference type="SAM" id="MobiDB-lite"/>
    </source>
</evidence>
<sequence length="73" mass="7924">MKLWKILGLAGVAGVAATGALVVRSERARRAYAPDEVRQELHKRFAEASAATPDAPASPTGLHRLRSRFSRAR</sequence>
<organism evidence="2 3">
    <name type="scientific">Rhodococcoides kyotonense</name>
    <dbReference type="NCBI Taxonomy" id="398843"/>
    <lineage>
        <taxon>Bacteria</taxon>
        <taxon>Bacillati</taxon>
        <taxon>Actinomycetota</taxon>
        <taxon>Actinomycetes</taxon>
        <taxon>Mycobacteriales</taxon>
        <taxon>Nocardiaceae</taxon>
        <taxon>Rhodococcoides</taxon>
    </lineage>
</organism>
<proteinExistence type="predicted"/>
<feature type="compositionally biased region" description="Low complexity" evidence="1">
    <location>
        <begin position="47"/>
        <end position="60"/>
    </location>
</feature>
<name>A0A177YBY3_9NOCA</name>
<dbReference type="AlphaFoldDB" id="A0A177YBY3"/>
<keyword evidence="3" id="KW-1185">Reference proteome</keyword>
<reference evidence="2 3" key="1">
    <citation type="submission" date="2016-03" db="EMBL/GenBank/DDBJ databases">
        <title>Genome sequence of Rhodococcus kyotonensis KB10.</title>
        <authorList>
            <person name="Jeong H."/>
            <person name="Hong C.E."/>
            <person name="Jo S.H."/>
            <person name="Park J.M."/>
        </authorList>
    </citation>
    <scope>NUCLEOTIDE SEQUENCE [LARGE SCALE GENOMIC DNA]</scope>
    <source>
        <strain evidence="2 3">KB10</strain>
    </source>
</reference>
<evidence type="ECO:0000313" key="3">
    <source>
        <dbReference type="Proteomes" id="UP000077519"/>
    </source>
</evidence>
<comment type="caution">
    <text evidence="2">The sequence shown here is derived from an EMBL/GenBank/DDBJ whole genome shotgun (WGS) entry which is preliminary data.</text>
</comment>
<protein>
    <submittedName>
        <fullName evidence="2">Uncharacterized protein</fullName>
    </submittedName>
</protein>
<evidence type="ECO:0000313" key="2">
    <source>
        <dbReference type="EMBL" id="OAK52860.1"/>
    </source>
</evidence>
<dbReference type="EMBL" id="LVHI01000023">
    <property type="protein sequence ID" value="OAK52860.1"/>
    <property type="molecule type" value="Genomic_DNA"/>
</dbReference>
<gene>
    <name evidence="2" type="ORF">A3K89_08850</name>
</gene>
<feature type="region of interest" description="Disordered" evidence="1">
    <location>
        <begin position="43"/>
        <end position="73"/>
    </location>
</feature>
<dbReference type="Proteomes" id="UP000077519">
    <property type="component" value="Unassembled WGS sequence"/>
</dbReference>
<dbReference type="RefSeq" id="WP_068428952.1">
    <property type="nucleotide sequence ID" value="NZ_LVHI01000023.1"/>
</dbReference>
<feature type="compositionally biased region" description="Basic residues" evidence="1">
    <location>
        <begin position="63"/>
        <end position="73"/>
    </location>
</feature>
<accession>A0A177YBY3</accession>